<dbReference type="AlphaFoldDB" id="A0A392STL1"/>
<evidence type="ECO:0000313" key="2">
    <source>
        <dbReference type="Proteomes" id="UP000265520"/>
    </source>
</evidence>
<accession>A0A392STL1</accession>
<name>A0A392STL1_9FABA</name>
<comment type="caution">
    <text evidence="1">The sequence shown here is derived from an EMBL/GenBank/DDBJ whole genome shotgun (WGS) entry which is preliminary data.</text>
</comment>
<dbReference type="EMBL" id="LXQA010437208">
    <property type="protein sequence ID" value="MCI51782.1"/>
    <property type="molecule type" value="Genomic_DNA"/>
</dbReference>
<evidence type="ECO:0000313" key="1">
    <source>
        <dbReference type="EMBL" id="MCI51782.1"/>
    </source>
</evidence>
<proteinExistence type="predicted"/>
<reference evidence="1 2" key="1">
    <citation type="journal article" date="2018" name="Front. Plant Sci.">
        <title>Red Clover (Trifolium pratense) and Zigzag Clover (T. medium) - A Picture of Genomic Similarities and Differences.</title>
        <authorList>
            <person name="Dluhosova J."/>
            <person name="Istvanek J."/>
            <person name="Nedelnik J."/>
            <person name="Repkova J."/>
        </authorList>
    </citation>
    <scope>NUCLEOTIDE SEQUENCE [LARGE SCALE GENOMIC DNA]</scope>
    <source>
        <strain evidence="2">cv. 10/8</strain>
        <tissue evidence="1">Leaf</tissue>
    </source>
</reference>
<keyword evidence="2" id="KW-1185">Reference proteome</keyword>
<sequence length="91" mass="9849">APLPFRLDEPSTDKIQLAVTKLPFSAVISAKKSAKACAFIAPCGLKMMSSSDNSTDHVTILPAKSGSSRTFHFSEQLKKGRFLSAEHDKNL</sequence>
<dbReference type="Proteomes" id="UP000265520">
    <property type="component" value="Unassembled WGS sequence"/>
</dbReference>
<protein>
    <submittedName>
        <fullName evidence="1">Uncharacterized protein</fullName>
    </submittedName>
</protein>
<organism evidence="1 2">
    <name type="scientific">Trifolium medium</name>
    <dbReference type="NCBI Taxonomy" id="97028"/>
    <lineage>
        <taxon>Eukaryota</taxon>
        <taxon>Viridiplantae</taxon>
        <taxon>Streptophyta</taxon>
        <taxon>Embryophyta</taxon>
        <taxon>Tracheophyta</taxon>
        <taxon>Spermatophyta</taxon>
        <taxon>Magnoliopsida</taxon>
        <taxon>eudicotyledons</taxon>
        <taxon>Gunneridae</taxon>
        <taxon>Pentapetalae</taxon>
        <taxon>rosids</taxon>
        <taxon>fabids</taxon>
        <taxon>Fabales</taxon>
        <taxon>Fabaceae</taxon>
        <taxon>Papilionoideae</taxon>
        <taxon>50 kb inversion clade</taxon>
        <taxon>NPAAA clade</taxon>
        <taxon>Hologalegina</taxon>
        <taxon>IRL clade</taxon>
        <taxon>Trifolieae</taxon>
        <taxon>Trifolium</taxon>
    </lineage>
</organism>
<feature type="non-terminal residue" evidence="1">
    <location>
        <position position="1"/>
    </location>
</feature>
<feature type="non-terminal residue" evidence="1">
    <location>
        <position position="91"/>
    </location>
</feature>